<sequence>MFSKIYAIFALVAYTQAGVFDLGHGHHATSYSSLSGTPIAHNADATAAVMTIAPVAHYAAPIGGHYAAPVAAYHASPAILKTVLPVAYFTAPAIVKTVAPSYQYGVQDAVTGDVTNQDATEMLSRDTTPWSNLMVSLVPSTAPLTPKTVLIAEVEYKEEPIVQKAVVAKTVVAVTPVYKAYHH</sequence>
<dbReference type="Proteomes" id="UP000695000">
    <property type="component" value="Unplaced"/>
</dbReference>
<protein>
    <submittedName>
        <fullName evidence="3">Cuticle protein 18.6-like</fullName>
    </submittedName>
</protein>
<reference evidence="3" key="1">
    <citation type="submission" date="2025-08" db="UniProtKB">
        <authorList>
            <consortium name="RefSeq"/>
        </authorList>
    </citation>
    <scope>IDENTIFICATION</scope>
    <source>
        <tissue evidence="3">Whole Larva</tissue>
    </source>
</reference>
<evidence type="ECO:0000313" key="3">
    <source>
        <dbReference type="RefSeq" id="XP_017782056.1"/>
    </source>
</evidence>
<accession>A0ABM1N5F6</accession>
<feature type="chain" id="PRO_5045744144" evidence="1">
    <location>
        <begin position="18"/>
        <end position="183"/>
    </location>
</feature>
<name>A0ABM1N5F6_NICVS</name>
<keyword evidence="2" id="KW-1185">Reference proteome</keyword>
<keyword evidence="1" id="KW-0732">Signal</keyword>
<evidence type="ECO:0000256" key="1">
    <source>
        <dbReference type="SAM" id="SignalP"/>
    </source>
</evidence>
<proteinExistence type="predicted"/>
<dbReference type="RefSeq" id="XP_017782056.1">
    <property type="nucleotide sequence ID" value="XM_017926567.1"/>
</dbReference>
<gene>
    <name evidence="3" type="primary">LOC108566593</name>
</gene>
<dbReference type="GeneID" id="108566593"/>
<evidence type="ECO:0000313" key="2">
    <source>
        <dbReference type="Proteomes" id="UP000695000"/>
    </source>
</evidence>
<organism evidence="2 3">
    <name type="scientific">Nicrophorus vespilloides</name>
    <name type="common">Boreal carrion beetle</name>
    <dbReference type="NCBI Taxonomy" id="110193"/>
    <lineage>
        <taxon>Eukaryota</taxon>
        <taxon>Metazoa</taxon>
        <taxon>Ecdysozoa</taxon>
        <taxon>Arthropoda</taxon>
        <taxon>Hexapoda</taxon>
        <taxon>Insecta</taxon>
        <taxon>Pterygota</taxon>
        <taxon>Neoptera</taxon>
        <taxon>Endopterygota</taxon>
        <taxon>Coleoptera</taxon>
        <taxon>Polyphaga</taxon>
        <taxon>Staphyliniformia</taxon>
        <taxon>Silphidae</taxon>
        <taxon>Nicrophorinae</taxon>
        <taxon>Nicrophorus</taxon>
    </lineage>
</organism>
<feature type="signal peptide" evidence="1">
    <location>
        <begin position="1"/>
        <end position="17"/>
    </location>
</feature>